<evidence type="ECO:0000313" key="2">
    <source>
        <dbReference type="EMBL" id="KAL3699147.1"/>
    </source>
</evidence>
<reference evidence="2 3" key="1">
    <citation type="submission" date="2024-09" db="EMBL/GenBank/DDBJ databases">
        <title>Chromosome-scale assembly of Riccia sorocarpa.</title>
        <authorList>
            <person name="Paukszto L."/>
        </authorList>
    </citation>
    <scope>NUCLEOTIDE SEQUENCE [LARGE SCALE GENOMIC DNA]</scope>
    <source>
        <strain evidence="2">LP-2024</strain>
        <tissue evidence="2">Aerial parts of the thallus</tissue>
    </source>
</reference>
<proteinExistence type="predicted"/>
<dbReference type="AlphaFoldDB" id="A0ABD3IA26"/>
<comment type="caution">
    <text evidence="2">The sequence shown here is derived from an EMBL/GenBank/DDBJ whole genome shotgun (WGS) entry which is preliminary data.</text>
</comment>
<feature type="region of interest" description="Disordered" evidence="1">
    <location>
        <begin position="38"/>
        <end position="67"/>
    </location>
</feature>
<sequence>MDIRGRGRGWRTVGKGFRERSDPSEILKLNLRERRGMAGKGREWRGNHGVGRGREWPGNDGTIGRDDRVGAREDRVVQEKMTVLRGWPGTAGKEVRPSHSSGGTGKRVLRLERGLAKDSITRLRLRFSFRSGPIESSSGSRRASRVVTKELTEKGGGNGGILHASLCNVANILYTEERRGRRTRRQIEPRLRGSSGACVRVRERA</sequence>
<gene>
    <name evidence="2" type="ORF">R1sor_017169</name>
</gene>
<evidence type="ECO:0000313" key="3">
    <source>
        <dbReference type="Proteomes" id="UP001633002"/>
    </source>
</evidence>
<keyword evidence="3" id="KW-1185">Reference proteome</keyword>
<accession>A0ABD3IA26</accession>
<name>A0ABD3IA26_9MARC</name>
<dbReference type="EMBL" id="JBJQOH010000001">
    <property type="protein sequence ID" value="KAL3699147.1"/>
    <property type="molecule type" value="Genomic_DNA"/>
</dbReference>
<dbReference type="Proteomes" id="UP001633002">
    <property type="component" value="Unassembled WGS sequence"/>
</dbReference>
<evidence type="ECO:0000256" key="1">
    <source>
        <dbReference type="SAM" id="MobiDB-lite"/>
    </source>
</evidence>
<protein>
    <submittedName>
        <fullName evidence="2">Uncharacterized protein</fullName>
    </submittedName>
</protein>
<organism evidence="2 3">
    <name type="scientific">Riccia sorocarpa</name>
    <dbReference type="NCBI Taxonomy" id="122646"/>
    <lineage>
        <taxon>Eukaryota</taxon>
        <taxon>Viridiplantae</taxon>
        <taxon>Streptophyta</taxon>
        <taxon>Embryophyta</taxon>
        <taxon>Marchantiophyta</taxon>
        <taxon>Marchantiopsida</taxon>
        <taxon>Marchantiidae</taxon>
        <taxon>Marchantiales</taxon>
        <taxon>Ricciaceae</taxon>
        <taxon>Riccia</taxon>
    </lineage>
</organism>